<evidence type="ECO:0000313" key="3">
    <source>
        <dbReference type="Proteomes" id="UP000190306"/>
    </source>
</evidence>
<sequence>MGLIYGYDISLRPGNVARALAGLASPGRDVPPLEVTLPGGEPIVLPFTSQFGSGPVDCSTGSTLDLDTSLKFDADDALRAYAQQSGSGPGADGRVRVGYIYVTVRSVSLLHPGYPSVQCWAATSGTSRLFARSAGVRTVFTAPAAGSGGVCCLFDTGDGAPEQVCRPNGEIVRETAGGPRFPDRGALVTAWPDPGK</sequence>
<keyword evidence="3" id="KW-1185">Reference proteome</keyword>
<name>A0ABX3LCK4_STRAT</name>
<reference evidence="1 3" key="1">
    <citation type="submission" date="2015-07" db="EMBL/GenBank/DDBJ databases">
        <title>Draft Genome Sequence of Streptomyces antibioticus, IMRU 3720 reveals insights in the evolution of actinomycin biosynthetic gene clusters in Streptomyces.</title>
        <authorList>
            <person name="Crnovcic I."/>
            <person name="Ruckert C."/>
            <person name="Kalinowksi J."/>
            <person name="Keller U."/>
        </authorList>
    </citation>
    <scope>NUCLEOTIDE SEQUENCE [LARGE SCALE GENOMIC DNA]</scope>
    <source>
        <strain evidence="1 3">DSM 41481</strain>
    </source>
</reference>
<accession>A0ABX3LCK4</accession>
<gene>
    <name evidence="2" type="ORF">AFM16_00080</name>
    <name evidence="1" type="ORF">AFM16_37600</name>
</gene>
<dbReference type="EMBL" id="LHQL01000014">
    <property type="protein sequence ID" value="OOQ48264.1"/>
    <property type="molecule type" value="Genomic_DNA"/>
</dbReference>
<organism evidence="1 3">
    <name type="scientific">Streptomyces antibioticus</name>
    <dbReference type="NCBI Taxonomy" id="1890"/>
    <lineage>
        <taxon>Bacteria</taxon>
        <taxon>Bacillati</taxon>
        <taxon>Actinomycetota</taxon>
        <taxon>Actinomycetes</taxon>
        <taxon>Kitasatosporales</taxon>
        <taxon>Streptomycetaceae</taxon>
        <taxon>Streptomyces</taxon>
    </lineage>
</organism>
<dbReference type="Proteomes" id="UP000190306">
    <property type="component" value="Chromosome"/>
</dbReference>
<evidence type="ECO:0000313" key="1">
    <source>
        <dbReference type="EMBL" id="OOQ48264.1"/>
    </source>
</evidence>
<evidence type="ECO:0000313" key="2">
    <source>
        <dbReference type="EMBL" id="OOQ54537.1"/>
    </source>
</evidence>
<protein>
    <submittedName>
        <fullName evidence="1">Uncharacterized protein</fullName>
    </submittedName>
</protein>
<comment type="caution">
    <text evidence="1">The sequence shown here is derived from an EMBL/GenBank/DDBJ whole genome shotgun (WGS) entry which is preliminary data.</text>
</comment>
<proteinExistence type="predicted"/>
<dbReference type="RefSeq" id="WP_078631451.1">
    <property type="nucleotide sequence ID" value="NZ_JBEZBU010000012.1"/>
</dbReference>
<dbReference type="EMBL" id="LHQL01000001">
    <property type="protein sequence ID" value="OOQ54537.1"/>
    <property type="molecule type" value="Genomic_DNA"/>
</dbReference>